<dbReference type="PRINTS" id="PR00032">
    <property type="entry name" value="HTHARAC"/>
</dbReference>
<evidence type="ECO:0000313" key="6">
    <source>
        <dbReference type="Proteomes" id="UP000196655"/>
    </source>
</evidence>
<dbReference type="Proteomes" id="UP000196655">
    <property type="component" value="Unassembled WGS sequence"/>
</dbReference>
<dbReference type="SUPFAM" id="SSF46689">
    <property type="entry name" value="Homeodomain-like"/>
    <property type="match status" value="2"/>
</dbReference>
<accession>A0A211ZKR1</accession>
<evidence type="ECO:0000313" key="5">
    <source>
        <dbReference type="EMBL" id="OWJ65756.1"/>
    </source>
</evidence>
<dbReference type="SUPFAM" id="SSF52317">
    <property type="entry name" value="Class I glutamine amidotransferase-like"/>
    <property type="match status" value="1"/>
</dbReference>
<dbReference type="PROSITE" id="PS00041">
    <property type="entry name" value="HTH_ARAC_FAMILY_1"/>
    <property type="match status" value="1"/>
</dbReference>
<dbReference type="InterPro" id="IPR029062">
    <property type="entry name" value="Class_I_gatase-like"/>
</dbReference>
<dbReference type="Gene3D" id="1.10.10.60">
    <property type="entry name" value="Homeodomain-like"/>
    <property type="match status" value="1"/>
</dbReference>
<dbReference type="InterPro" id="IPR018062">
    <property type="entry name" value="HTH_AraC-typ_CS"/>
</dbReference>
<dbReference type="InterPro" id="IPR020449">
    <property type="entry name" value="Tscrpt_reg_AraC-type_HTH"/>
</dbReference>
<protein>
    <submittedName>
        <fullName evidence="5">AraC family transcriptional regulator</fullName>
    </submittedName>
</protein>
<dbReference type="InterPro" id="IPR002818">
    <property type="entry name" value="DJ-1/PfpI"/>
</dbReference>
<dbReference type="OrthoDB" id="9793400at2"/>
<dbReference type="InterPro" id="IPR018060">
    <property type="entry name" value="HTH_AraC"/>
</dbReference>
<dbReference type="RefSeq" id="WP_088152386.1">
    <property type="nucleotide sequence ID" value="NZ_NHON01000032.1"/>
</dbReference>
<proteinExistence type="predicted"/>
<dbReference type="Pfam" id="PF12833">
    <property type="entry name" value="HTH_18"/>
    <property type="match status" value="1"/>
</dbReference>
<dbReference type="InterPro" id="IPR052158">
    <property type="entry name" value="INH-QAR"/>
</dbReference>
<evidence type="ECO:0000256" key="3">
    <source>
        <dbReference type="ARBA" id="ARBA00023163"/>
    </source>
</evidence>
<dbReference type="PROSITE" id="PS01124">
    <property type="entry name" value="HTH_ARAC_FAMILY_2"/>
    <property type="match status" value="1"/>
</dbReference>
<dbReference type="InterPro" id="IPR009057">
    <property type="entry name" value="Homeodomain-like_sf"/>
</dbReference>
<dbReference type="AlphaFoldDB" id="A0A211ZKR1"/>
<keyword evidence="2" id="KW-0238">DNA-binding</keyword>
<evidence type="ECO:0000259" key="4">
    <source>
        <dbReference type="PROSITE" id="PS01124"/>
    </source>
</evidence>
<keyword evidence="6" id="KW-1185">Reference proteome</keyword>
<feature type="domain" description="HTH araC/xylS-type" evidence="4">
    <location>
        <begin position="228"/>
        <end position="326"/>
    </location>
</feature>
<gene>
    <name evidence="5" type="ORF">BWR60_17875</name>
</gene>
<evidence type="ECO:0000256" key="2">
    <source>
        <dbReference type="ARBA" id="ARBA00023125"/>
    </source>
</evidence>
<name>A0A211ZKR1_9PROT</name>
<dbReference type="Gene3D" id="3.40.50.880">
    <property type="match status" value="1"/>
</dbReference>
<dbReference type="GO" id="GO:0043565">
    <property type="term" value="F:sequence-specific DNA binding"/>
    <property type="evidence" value="ECO:0007669"/>
    <property type="project" value="InterPro"/>
</dbReference>
<dbReference type="PANTHER" id="PTHR43130">
    <property type="entry name" value="ARAC-FAMILY TRANSCRIPTIONAL REGULATOR"/>
    <property type="match status" value="1"/>
</dbReference>
<keyword evidence="3" id="KW-0804">Transcription</keyword>
<comment type="caution">
    <text evidence="5">The sequence shown here is derived from an EMBL/GenBank/DDBJ whole genome shotgun (WGS) entry which is preliminary data.</text>
</comment>
<dbReference type="CDD" id="cd03136">
    <property type="entry name" value="GATase1_AraC_ArgR_like"/>
    <property type="match status" value="1"/>
</dbReference>
<dbReference type="SMART" id="SM00342">
    <property type="entry name" value="HTH_ARAC"/>
    <property type="match status" value="1"/>
</dbReference>
<dbReference type="PANTHER" id="PTHR43130:SF3">
    <property type="entry name" value="HTH-TYPE TRANSCRIPTIONAL REGULATOR RV1931C"/>
    <property type="match status" value="1"/>
</dbReference>
<dbReference type="GO" id="GO:0003700">
    <property type="term" value="F:DNA-binding transcription factor activity"/>
    <property type="evidence" value="ECO:0007669"/>
    <property type="project" value="InterPro"/>
</dbReference>
<dbReference type="Pfam" id="PF01965">
    <property type="entry name" value="DJ-1_PfpI"/>
    <property type="match status" value="1"/>
</dbReference>
<dbReference type="STRING" id="1122125.GCA_000423185_03817"/>
<evidence type="ECO:0000256" key="1">
    <source>
        <dbReference type="ARBA" id="ARBA00023015"/>
    </source>
</evidence>
<reference evidence="6" key="1">
    <citation type="submission" date="2017-05" db="EMBL/GenBank/DDBJ databases">
        <authorList>
            <person name="Macchi M."/>
            <person name="Festa S."/>
            <person name="Coppotelli B.M."/>
            <person name="Morelli I.S."/>
        </authorList>
    </citation>
    <scope>NUCLEOTIDE SEQUENCE [LARGE SCALE GENOMIC DNA]</scope>
    <source>
        <strain evidence="6">I</strain>
    </source>
</reference>
<dbReference type="EMBL" id="NHON01000032">
    <property type="protein sequence ID" value="OWJ65756.1"/>
    <property type="molecule type" value="Genomic_DNA"/>
</dbReference>
<sequence length="345" mass="38374">MGQDPAFDTETIGFLLIPQFSMIAFTSAVEPLRIANRMAGKPLYRWTVLSKDGQAVKASNGISVGVDTSLAELSRQSGVSKPLDMIFACSGLGIERYRDDEVFAWLRRAERQGVGIGALCTGSHLLARAGLLGGYRCAIHWENLPGFAETFPEIPVSSDLFEVDRNRFTCSGGTAAIDMMMHLIALRQGRDLATKVSEQCLVDRIRSPHDRQRLPLRARLGVHNPKLVSAIELMEANIAEPLPQEELAAHVGLSRRQLERLFRKQLGHSPAHYYLELRLERAQHLINQSDLPIVDLALACGFVSASHFSKCYRQIYGRSPREERANAILRGVPMPERPVRQKVPA</sequence>
<keyword evidence="1" id="KW-0805">Transcription regulation</keyword>
<organism evidence="5 6">
    <name type="scientific">Inquilinus limosus</name>
    <dbReference type="NCBI Taxonomy" id="171674"/>
    <lineage>
        <taxon>Bacteria</taxon>
        <taxon>Pseudomonadati</taxon>
        <taxon>Pseudomonadota</taxon>
        <taxon>Alphaproteobacteria</taxon>
        <taxon>Rhodospirillales</taxon>
        <taxon>Rhodospirillaceae</taxon>
        <taxon>Inquilinus</taxon>
    </lineage>
</organism>